<keyword evidence="6" id="KW-0378">Hydrolase</keyword>
<protein>
    <recommendedName>
        <fullName evidence="1">protein acetyllysine N-acetyltransferase</fullName>
        <ecNumber evidence="1">2.3.1.286</ecNumber>
    </recommendedName>
</protein>
<dbReference type="Gene3D" id="3.30.1600.10">
    <property type="entry name" value="SIR2/SIRT2 'Small Domain"/>
    <property type="match status" value="1"/>
</dbReference>
<keyword evidence="4" id="KW-0862">Zinc</keyword>
<keyword evidence="7" id="KW-1185">Reference proteome</keyword>
<feature type="binding site" evidence="4">
    <location>
        <position position="140"/>
    </location>
    <ligand>
        <name>Zn(2+)</name>
        <dbReference type="ChEBI" id="CHEBI:29105"/>
    </ligand>
</feature>
<accession>A0A1H6FAK1</accession>
<keyword evidence="4" id="KW-0479">Metal-binding</keyword>
<dbReference type="InterPro" id="IPR029035">
    <property type="entry name" value="DHS-like_NAD/FAD-binding_dom"/>
</dbReference>
<dbReference type="OrthoDB" id="9800582at2"/>
<evidence type="ECO:0000256" key="3">
    <source>
        <dbReference type="ARBA" id="ARBA00023027"/>
    </source>
</evidence>
<dbReference type="CDD" id="cd01407">
    <property type="entry name" value="SIR2-fam"/>
    <property type="match status" value="1"/>
</dbReference>
<sequence length="261" mass="28954">MNDLSEADNIAQVAQHLQQAQRVLFITGAGLSADSGLPTYRGIGGLYQQQDTEDQVPIEVALSYGMLRTHPALTWKYLLQIEQACRGVGYNRGHEVIAKLAQDKEVWVLTQNIDGFHHAAGSPNLIEIHGRLQHIHCMSCKHKEVWPDFSHLQLENLPPVCPACGGILRPAVVLFGEMLSPLETLSLTQQVQQGFDIVFSVGTSSLFPYIVAPVLEAKHDGVPTVEINPGKTEISNAVDYRLRNRAAKILDDIWNTWKQMS</sequence>
<evidence type="ECO:0000256" key="2">
    <source>
        <dbReference type="ARBA" id="ARBA00022679"/>
    </source>
</evidence>
<organism evidence="6 7">
    <name type="scientific">Candidatus Venteria ishoeyi</name>
    <dbReference type="NCBI Taxonomy" id="1899563"/>
    <lineage>
        <taxon>Bacteria</taxon>
        <taxon>Pseudomonadati</taxon>
        <taxon>Pseudomonadota</taxon>
        <taxon>Gammaproteobacteria</taxon>
        <taxon>Thiotrichales</taxon>
        <taxon>Thiotrichaceae</taxon>
        <taxon>Venteria</taxon>
    </lineage>
</organism>
<dbReference type="Proteomes" id="UP000236724">
    <property type="component" value="Unassembled WGS sequence"/>
</dbReference>
<dbReference type="InterPro" id="IPR026591">
    <property type="entry name" value="Sirtuin_cat_small_dom_sf"/>
</dbReference>
<dbReference type="PROSITE" id="PS50305">
    <property type="entry name" value="SIRTUIN"/>
    <property type="match status" value="1"/>
</dbReference>
<dbReference type="GO" id="GO:0070403">
    <property type="term" value="F:NAD+ binding"/>
    <property type="evidence" value="ECO:0007669"/>
    <property type="project" value="InterPro"/>
</dbReference>
<feature type="binding site" evidence="4">
    <location>
        <position position="161"/>
    </location>
    <ligand>
        <name>Zn(2+)</name>
        <dbReference type="ChEBI" id="CHEBI:29105"/>
    </ligand>
</feature>
<evidence type="ECO:0000313" key="7">
    <source>
        <dbReference type="Proteomes" id="UP000236724"/>
    </source>
</evidence>
<evidence type="ECO:0000256" key="4">
    <source>
        <dbReference type="PROSITE-ProRule" id="PRU00236"/>
    </source>
</evidence>
<reference evidence="6 7" key="1">
    <citation type="submission" date="2016-10" db="EMBL/GenBank/DDBJ databases">
        <authorList>
            <person name="de Groot N.N."/>
        </authorList>
    </citation>
    <scope>NUCLEOTIDE SEQUENCE [LARGE SCALE GENOMIC DNA]</scope>
    <source>
        <strain evidence="6">MBHS1</strain>
    </source>
</reference>
<dbReference type="InterPro" id="IPR003000">
    <property type="entry name" value="Sirtuin"/>
</dbReference>
<evidence type="ECO:0000256" key="1">
    <source>
        <dbReference type="ARBA" id="ARBA00012928"/>
    </source>
</evidence>
<keyword evidence="3" id="KW-0520">NAD</keyword>
<dbReference type="EMBL" id="FMSV02000491">
    <property type="protein sequence ID" value="SEH06401.1"/>
    <property type="molecule type" value="Genomic_DNA"/>
</dbReference>
<evidence type="ECO:0000313" key="6">
    <source>
        <dbReference type="EMBL" id="SEH06401.1"/>
    </source>
</evidence>
<dbReference type="AlphaFoldDB" id="A0A1H6FAK1"/>
<dbReference type="EC" id="2.3.1.286" evidence="1"/>
<feature type="domain" description="Deacetylase sirtuin-type" evidence="5">
    <location>
        <begin position="3"/>
        <end position="261"/>
    </location>
</feature>
<dbReference type="InterPro" id="IPR026590">
    <property type="entry name" value="Ssirtuin_cat_dom"/>
</dbReference>
<feature type="binding site" evidence="4">
    <location>
        <position position="137"/>
    </location>
    <ligand>
        <name>Zn(2+)</name>
        <dbReference type="ChEBI" id="CHEBI:29105"/>
    </ligand>
</feature>
<dbReference type="RefSeq" id="WP_103920184.1">
    <property type="nucleotide sequence ID" value="NZ_FMSV02000491.1"/>
</dbReference>
<proteinExistence type="predicted"/>
<dbReference type="SUPFAM" id="SSF52467">
    <property type="entry name" value="DHS-like NAD/FAD-binding domain"/>
    <property type="match status" value="1"/>
</dbReference>
<feature type="active site" description="Proton acceptor" evidence="4">
    <location>
        <position position="129"/>
    </location>
</feature>
<feature type="binding site" evidence="4">
    <location>
        <position position="164"/>
    </location>
    <ligand>
        <name>Zn(2+)</name>
        <dbReference type="ChEBI" id="CHEBI:29105"/>
    </ligand>
</feature>
<dbReference type="GO" id="GO:0016787">
    <property type="term" value="F:hydrolase activity"/>
    <property type="evidence" value="ECO:0007669"/>
    <property type="project" value="UniProtKB-KW"/>
</dbReference>
<dbReference type="PANTHER" id="PTHR11085">
    <property type="entry name" value="NAD-DEPENDENT PROTEIN DEACYLASE SIRTUIN-5, MITOCHONDRIAL-RELATED"/>
    <property type="match status" value="1"/>
</dbReference>
<dbReference type="NCBIfam" id="NF001753">
    <property type="entry name" value="PRK00481.1-3"/>
    <property type="match status" value="1"/>
</dbReference>
<evidence type="ECO:0000259" key="5">
    <source>
        <dbReference type="PROSITE" id="PS50305"/>
    </source>
</evidence>
<name>A0A1H6FAK1_9GAMM</name>
<dbReference type="PANTHER" id="PTHR11085:SF4">
    <property type="entry name" value="NAD-DEPENDENT PROTEIN DEACYLASE"/>
    <property type="match status" value="1"/>
</dbReference>
<keyword evidence="2" id="KW-0808">Transferase</keyword>
<dbReference type="Gene3D" id="3.40.50.1220">
    <property type="entry name" value="TPP-binding domain"/>
    <property type="match status" value="1"/>
</dbReference>
<dbReference type="InterPro" id="IPR050134">
    <property type="entry name" value="NAD-dep_sirtuin_deacylases"/>
</dbReference>
<gene>
    <name evidence="6" type="primary">cobB</name>
    <name evidence="6" type="ORF">MBHS_02263</name>
</gene>
<dbReference type="GO" id="GO:0017136">
    <property type="term" value="F:histone deacetylase activity, NAD-dependent"/>
    <property type="evidence" value="ECO:0007669"/>
    <property type="project" value="TreeGrafter"/>
</dbReference>
<dbReference type="Pfam" id="PF02146">
    <property type="entry name" value="SIR2"/>
    <property type="match status" value="1"/>
</dbReference>
<dbReference type="GO" id="GO:0046872">
    <property type="term" value="F:metal ion binding"/>
    <property type="evidence" value="ECO:0007669"/>
    <property type="project" value="UniProtKB-KW"/>
</dbReference>